<dbReference type="PANTHER" id="PTHR45772">
    <property type="entry name" value="CONSERVED COMPONENT OF ABC TRANSPORTER FOR NATURAL AMINO ACIDS-RELATED"/>
    <property type="match status" value="1"/>
</dbReference>
<evidence type="ECO:0000256" key="5">
    <source>
        <dbReference type="ARBA" id="ARBA00022448"/>
    </source>
</evidence>
<evidence type="ECO:0000256" key="2">
    <source>
        <dbReference type="ARBA" id="ARBA00004515"/>
    </source>
</evidence>
<reference evidence="17" key="1">
    <citation type="submission" date="2017-09" db="EMBL/GenBank/DDBJ databases">
        <authorList>
            <person name="Varghese N."/>
            <person name="Submissions S."/>
        </authorList>
    </citation>
    <scope>NUCLEOTIDE SEQUENCE [LARGE SCALE GENOMIC DNA]</scope>
    <source>
        <strain evidence="17">DSM 15103</strain>
    </source>
</reference>
<dbReference type="InterPro" id="IPR032823">
    <property type="entry name" value="BCA_ABC_TP_C"/>
</dbReference>
<dbReference type="InterPro" id="IPR027417">
    <property type="entry name" value="P-loop_NTPase"/>
</dbReference>
<dbReference type="SUPFAM" id="SSF52540">
    <property type="entry name" value="P-loop containing nucleoside triphosphate hydrolases"/>
    <property type="match status" value="1"/>
</dbReference>
<comment type="subcellular location">
    <subcellularLocation>
        <location evidence="2">Cell inner membrane</location>
        <topology evidence="2">Peripheral membrane protein</topology>
        <orientation evidence="2">Cytoplasmic side</orientation>
    </subcellularLocation>
    <subcellularLocation>
        <location evidence="1">Cytoplasm</location>
    </subcellularLocation>
</comment>
<dbReference type="Pfam" id="PF12399">
    <property type="entry name" value="BCA_ABC_TP_C"/>
    <property type="match status" value="1"/>
</dbReference>
<dbReference type="GO" id="GO:0043190">
    <property type="term" value="C:ATP-binding cassette (ABC) transporter complex"/>
    <property type="evidence" value="ECO:0007669"/>
    <property type="project" value="InterPro"/>
</dbReference>
<keyword evidence="5" id="KW-0813">Transport</keyword>
<dbReference type="NCBIfam" id="TIGR04406">
    <property type="entry name" value="LPS_export_lptB"/>
    <property type="match status" value="1"/>
</dbReference>
<dbReference type="GO" id="GO:0016887">
    <property type="term" value="F:ATP hydrolysis activity"/>
    <property type="evidence" value="ECO:0007669"/>
    <property type="project" value="InterPro"/>
</dbReference>
<dbReference type="GO" id="GO:0055085">
    <property type="term" value="P:transmembrane transport"/>
    <property type="evidence" value="ECO:0007669"/>
    <property type="project" value="InterPro"/>
</dbReference>
<dbReference type="EMBL" id="OBEI01000002">
    <property type="protein sequence ID" value="SNZ06807.1"/>
    <property type="molecule type" value="Genomic_DNA"/>
</dbReference>
<evidence type="ECO:0000256" key="4">
    <source>
        <dbReference type="ARBA" id="ARBA00017803"/>
    </source>
</evidence>
<keyword evidence="8" id="KW-0997">Cell inner membrane</keyword>
<keyword evidence="11" id="KW-1278">Translocase</keyword>
<evidence type="ECO:0000256" key="14">
    <source>
        <dbReference type="ARBA" id="ARBA00026081"/>
    </source>
</evidence>
<gene>
    <name evidence="16" type="ORF">SAMN06265182_0805</name>
</gene>
<dbReference type="InterPro" id="IPR017871">
    <property type="entry name" value="ABC_transporter-like_CS"/>
</dbReference>
<evidence type="ECO:0000256" key="13">
    <source>
        <dbReference type="ARBA" id="ARBA00024818"/>
    </source>
</evidence>
<evidence type="ECO:0000256" key="7">
    <source>
        <dbReference type="ARBA" id="ARBA00022490"/>
    </source>
</evidence>
<keyword evidence="10 16" id="KW-0067">ATP-binding</keyword>
<dbReference type="FunFam" id="3.40.50.300:FF:000151">
    <property type="entry name" value="Lipopolysaccharide ABC transporter ATP-binding protein"/>
    <property type="match status" value="1"/>
</dbReference>
<dbReference type="SMART" id="SM00382">
    <property type="entry name" value="AAA"/>
    <property type="match status" value="1"/>
</dbReference>
<dbReference type="Proteomes" id="UP000219036">
    <property type="component" value="Unassembled WGS sequence"/>
</dbReference>
<evidence type="ECO:0000256" key="3">
    <source>
        <dbReference type="ARBA" id="ARBA00010865"/>
    </source>
</evidence>
<sequence>MRKISTLEVKHLKKKYKDRTVVDDVSLYVQEGEIVGLLGPNGAGKTTTFRMLLGFIKPDQGNIFLNDEDITELPVYERARKGISFLPQESSIFKDLTVWENIVMFLEFQTDDPVEIREKAESLLNEFGIFHLRDQKASTLSGGERRRLEIARSLIINPSFLLLDEPFAGVDPVSVQDINHLIKDLIKRDIGIVVTDHNVRETLKITDRAYILAHGKVISEGRPEDIVQDPTVRKIFLGEEFTLS</sequence>
<evidence type="ECO:0000256" key="11">
    <source>
        <dbReference type="ARBA" id="ARBA00022967"/>
    </source>
</evidence>
<dbReference type="CDD" id="cd03218">
    <property type="entry name" value="ABC_YhbG"/>
    <property type="match status" value="1"/>
</dbReference>
<evidence type="ECO:0000259" key="15">
    <source>
        <dbReference type="PROSITE" id="PS50893"/>
    </source>
</evidence>
<dbReference type="GO" id="GO:0005737">
    <property type="term" value="C:cytoplasm"/>
    <property type="evidence" value="ECO:0007669"/>
    <property type="project" value="UniProtKB-SubCell"/>
</dbReference>
<evidence type="ECO:0000256" key="9">
    <source>
        <dbReference type="ARBA" id="ARBA00022741"/>
    </source>
</evidence>
<feature type="domain" description="ABC transporter" evidence="15">
    <location>
        <begin position="7"/>
        <end position="239"/>
    </location>
</feature>
<evidence type="ECO:0000256" key="10">
    <source>
        <dbReference type="ARBA" id="ARBA00022840"/>
    </source>
</evidence>
<dbReference type="InterPro" id="IPR030921">
    <property type="entry name" value="LPS_export_LptB"/>
</dbReference>
<keyword evidence="6" id="KW-1003">Cell membrane</keyword>
<evidence type="ECO:0000313" key="17">
    <source>
        <dbReference type="Proteomes" id="UP000219036"/>
    </source>
</evidence>
<dbReference type="InterPro" id="IPR003593">
    <property type="entry name" value="AAA+_ATPase"/>
</dbReference>
<dbReference type="InterPro" id="IPR051120">
    <property type="entry name" value="ABC_AA/LPS_Transport"/>
</dbReference>
<dbReference type="OrthoDB" id="9805514at2"/>
<keyword evidence="9" id="KW-0547">Nucleotide-binding</keyword>
<keyword evidence="7" id="KW-0963">Cytoplasm</keyword>
<dbReference type="AlphaFoldDB" id="A0A285NCY7"/>
<comment type="subunit">
    <text evidence="14">Component of the lipopolysaccharide transport and assembly complex. The LptBFG transporter is composed of two ATP-binding proteins (LptB) and two transmembrane proteins (LptF and LptG).</text>
</comment>
<name>A0A285NCY7_9AQUI</name>
<protein>
    <recommendedName>
        <fullName evidence="4">Lipopolysaccharide export system ATP-binding protein LptB</fullName>
    </recommendedName>
</protein>
<dbReference type="PROSITE" id="PS50893">
    <property type="entry name" value="ABC_TRANSPORTER_2"/>
    <property type="match status" value="1"/>
</dbReference>
<accession>A0A285NCY7</accession>
<dbReference type="Pfam" id="PF00005">
    <property type="entry name" value="ABC_tran"/>
    <property type="match status" value="1"/>
</dbReference>
<evidence type="ECO:0000256" key="6">
    <source>
        <dbReference type="ARBA" id="ARBA00022475"/>
    </source>
</evidence>
<dbReference type="RefSeq" id="WP_096999980.1">
    <property type="nucleotide sequence ID" value="NZ_OBEI01000002.1"/>
</dbReference>
<keyword evidence="17" id="KW-1185">Reference proteome</keyword>
<organism evidence="16 17">
    <name type="scientific">Persephonella hydrogeniphila</name>
    <dbReference type="NCBI Taxonomy" id="198703"/>
    <lineage>
        <taxon>Bacteria</taxon>
        <taxon>Pseudomonadati</taxon>
        <taxon>Aquificota</taxon>
        <taxon>Aquificia</taxon>
        <taxon>Aquificales</taxon>
        <taxon>Hydrogenothermaceae</taxon>
        <taxon>Persephonella</taxon>
    </lineage>
</organism>
<dbReference type="PROSITE" id="PS00211">
    <property type="entry name" value="ABC_TRANSPORTER_1"/>
    <property type="match status" value="1"/>
</dbReference>
<dbReference type="PANTHER" id="PTHR45772:SF10">
    <property type="entry name" value="LIPOPOLYSACCHARIDE EXPORT SYSTEM ATP-BINDING PROTEIN LPTB"/>
    <property type="match status" value="1"/>
</dbReference>
<evidence type="ECO:0000256" key="1">
    <source>
        <dbReference type="ARBA" id="ARBA00004496"/>
    </source>
</evidence>
<evidence type="ECO:0000313" key="16">
    <source>
        <dbReference type="EMBL" id="SNZ06807.1"/>
    </source>
</evidence>
<comment type="function">
    <text evidence="13">Part of the ABC transporter complex LptBFG involved in the translocation of lipopolysaccharide (LPS) from the inner membrane to the outer membrane. Probably responsible for energy coupling to the transport system.</text>
</comment>
<dbReference type="GO" id="GO:0005524">
    <property type="term" value="F:ATP binding"/>
    <property type="evidence" value="ECO:0007669"/>
    <property type="project" value="UniProtKB-KW"/>
</dbReference>
<proteinExistence type="inferred from homology"/>
<keyword evidence="12" id="KW-0472">Membrane</keyword>
<evidence type="ECO:0000256" key="12">
    <source>
        <dbReference type="ARBA" id="ARBA00023136"/>
    </source>
</evidence>
<evidence type="ECO:0000256" key="8">
    <source>
        <dbReference type="ARBA" id="ARBA00022519"/>
    </source>
</evidence>
<dbReference type="Gene3D" id="3.40.50.300">
    <property type="entry name" value="P-loop containing nucleotide triphosphate hydrolases"/>
    <property type="match status" value="1"/>
</dbReference>
<dbReference type="InterPro" id="IPR003439">
    <property type="entry name" value="ABC_transporter-like_ATP-bd"/>
</dbReference>
<comment type="similarity">
    <text evidence="3">Belongs to the ABC transporter superfamily. Outer membrane lipopolysaccharide export (TC 1.B.42) family.</text>
</comment>